<name>A0A3N4HIC5_ASCIM</name>
<evidence type="ECO:0000313" key="2">
    <source>
        <dbReference type="EMBL" id="RPA73679.1"/>
    </source>
</evidence>
<evidence type="ECO:0000256" key="1">
    <source>
        <dbReference type="SAM" id="MobiDB-lite"/>
    </source>
</evidence>
<dbReference type="Proteomes" id="UP000275078">
    <property type="component" value="Unassembled WGS sequence"/>
</dbReference>
<feature type="compositionally biased region" description="Polar residues" evidence="1">
    <location>
        <begin position="21"/>
        <end position="38"/>
    </location>
</feature>
<evidence type="ECO:0000313" key="3">
    <source>
        <dbReference type="Proteomes" id="UP000275078"/>
    </source>
</evidence>
<gene>
    <name evidence="2" type="ORF">BJ508DRAFT_333813</name>
</gene>
<accession>A0A3N4HIC5</accession>
<reference evidence="2 3" key="1">
    <citation type="journal article" date="2018" name="Nat. Ecol. Evol.">
        <title>Pezizomycetes genomes reveal the molecular basis of ectomycorrhizal truffle lifestyle.</title>
        <authorList>
            <person name="Murat C."/>
            <person name="Payen T."/>
            <person name="Noel B."/>
            <person name="Kuo A."/>
            <person name="Morin E."/>
            <person name="Chen J."/>
            <person name="Kohler A."/>
            <person name="Krizsan K."/>
            <person name="Balestrini R."/>
            <person name="Da Silva C."/>
            <person name="Montanini B."/>
            <person name="Hainaut M."/>
            <person name="Levati E."/>
            <person name="Barry K.W."/>
            <person name="Belfiori B."/>
            <person name="Cichocki N."/>
            <person name="Clum A."/>
            <person name="Dockter R.B."/>
            <person name="Fauchery L."/>
            <person name="Guy J."/>
            <person name="Iotti M."/>
            <person name="Le Tacon F."/>
            <person name="Lindquist E.A."/>
            <person name="Lipzen A."/>
            <person name="Malagnac F."/>
            <person name="Mello A."/>
            <person name="Molinier V."/>
            <person name="Miyauchi S."/>
            <person name="Poulain J."/>
            <person name="Riccioni C."/>
            <person name="Rubini A."/>
            <person name="Sitrit Y."/>
            <person name="Splivallo R."/>
            <person name="Traeger S."/>
            <person name="Wang M."/>
            <person name="Zifcakova L."/>
            <person name="Wipf D."/>
            <person name="Zambonelli A."/>
            <person name="Paolocci F."/>
            <person name="Nowrousian M."/>
            <person name="Ottonello S."/>
            <person name="Baldrian P."/>
            <person name="Spatafora J.W."/>
            <person name="Henrissat B."/>
            <person name="Nagy L.G."/>
            <person name="Aury J.M."/>
            <person name="Wincker P."/>
            <person name="Grigoriev I.V."/>
            <person name="Bonfante P."/>
            <person name="Martin F.M."/>
        </authorList>
    </citation>
    <scope>NUCLEOTIDE SEQUENCE [LARGE SCALE GENOMIC DNA]</scope>
    <source>
        <strain evidence="2 3">RN42</strain>
    </source>
</reference>
<feature type="region of interest" description="Disordered" evidence="1">
    <location>
        <begin position="1"/>
        <end position="38"/>
    </location>
</feature>
<dbReference type="EMBL" id="ML119813">
    <property type="protein sequence ID" value="RPA73679.1"/>
    <property type="molecule type" value="Genomic_DNA"/>
</dbReference>
<keyword evidence="3" id="KW-1185">Reference proteome</keyword>
<protein>
    <submittedName>
        <fullName evidence="2">Uncharacterized protein</fullName>
    </submittedName>
</protein>
<proteinExistence type="predicted"/>
<feature type="compositionally biased region" description="Polar residues" evidence="1">
    <location>
        <begin position="1"/>
        <end position="11"/>
    </location>
</feature>
<organism evidence="2 3">
    <name type="scientific">Ascobolus immersus RN42</name>
    <dbReference type="NCBI Taxonomy" id="1160509"/>
    <lineage>
        <taxon>Eukaryota</taxon>
        <taxon>Fungi</taxon>
        <taxon>Dikarya</taxon>
        <taxon>Ascomycota</taxon>
        <taxon>Pezizomycotina</taxon>
        <taxon>Pezizomycetes</taxon>
        <taxon>Pezizales</taxon>
        <taxon>Ascobolaceae</taxon>
        <taxon>Ascobolus</taxon>
    </lineage>
</organism>
<dbReference type="AlphaFoldDB" id="A0A3N4HIC5"/>
<sequence>MPNKLSQQKIAATQRRRKVRNSNQSGPETDSFRPPSSSSVLETRIRRFETRLRALRNSNALLSVRKKAEYEYSKAACDWLSPLEERLVKELPDFSEPITAENIDRIEAELGSWEEYLAQRRMMLRMWEEMEIGGMNDDLLGTVRKMIHSLEQYQIRAAESGLQAEPGMEVEEWIGLLRGGYAEMEEALKGSSN</sequence>